<dbReference type="Proteomes" id="UP000550707">
    <property type="component" value="Unassembled WGS sequence"/>
</dbReference>
<name>A0A7J8GKG8_MOLMO</name>
<dbReference type="EMBL" id="JACASF010000009">
    <property type="protein sequence ID" value="KAF6460604.1"/>
    <property type="molecule type" value="Genomic_DNA"/>
</dbReference>
<feature type="transmembrane region" description="Helical" evidence="2">
    <location>
        <begin position="148"/>
        <end position="171"/>
    </location>
</feature>
<proteinExistence type="predicted"/>
<accession>A0A7J8GKG8</accession>
<protein>
    <submittedName>
        <fullName evidence="3">Uncharacterized protein</fullName>
    </submittedName>
</protein>
<evidence type="ECO:0000313" key="4">
    <source>
        <dbReference type="Proteomes" id="UP000550707"/>
    </source>
</evidence>
<evidence type="ECO:0000256" key="2">
    <source>
        <dbReference type="SAM" id="Phobius"/>
    </source>
</evidence>
<keyword evidence="4" id="KW-1185">Reference proteome</keyword>
<feature type="region of interest" description="Disordered" evidence="1">
    <location>
        <begin position="1"/>
        <end position="36"/>
    </location>
</feature>
<evidence type="ECO:0000313" key="3">
    <source>
        <dbReference type="EMBL" id="KAF6460604.1"/>
    </source>
</evidence>
<sequence>MTWSPRRQSPGHQPRRQSQLSSIPGSPMQGRTRRGVQFQRPCHLQQPLPLQLRSRDCPSGDGQPLLTWLRRPHPWLKDPGWVLPGFLPQRKGSLCTFPQVRLQSSWRRLLAIAQQENLSHPPLLTFSCYFSPFLHFGLLRGVTQSFTFLSLFFEVFLGLLLVLYSSFFFYASSLHDVISCK</sequence>
<keyword evidence="2" id="KW-0472">Membrane</keyword>
<dbReference type="AlphaFoldDB" id="A0A7J8GKG8"/>
<keyword evidence="2" id="KW-0812">Transmembrane</keyword>
<reference evidence="3 4" key="1">
    <citation type="journal article" date="2020" name="Nature">
        <title>Six reference-quality genomes reveal evolution of bat adaptations.</title>
        <authorList>
            <person name="Jebb D."/>
            <person name="Huang Z."/>
            <person name="Pippel M."/>
            <person name="Hughes G.M."/>
            <person name="Lavrichenko K."/>
            <person name="Devanna P."/>
            <person name="Winkler S."/>
            <person name="Jermiin L.S."/>
            <person name="Skirmuntt E.C."/>
            <person name="Katzourakis A."/>
            <person name="Burkitt-Gray L."/>
            <person name="Ray D.A."/>
            <person name="Sullivan K.A.M."/>
            <person name="Roscito J.G."/>
            <person name="Kirilenko B.M."/>
            <person name="Davalos L.M."/>
            <person name="Corthals A.P."/>
            <person name="Power M.L."/>
            <person name="Jones G."/>
            <person name="Ransome R.D."/>
            <person name="Dechmann D.K.N."/>
            <person name="Locatelli A.G."/>
            <person name="Puechmaille S.J."/>
            <person name="Fedrigo O."/>
            <person name="Jarvis E.D."/>
            <person name="Hiller M."/>
            <person name="Vernes S.C."/>
            <person name="Myers E.W."/>
            <person name="Teeling E.C."/>
        </authorList>
    </citation>
    <scope>NUCLEOTIDE SEQUENCE [LARGE SCALE GENOMIC DNA]</scope>
    <source>
        <strain evidence="3">MMolMol1</strain>
        <tissue evidence="3">Muscle</tissue>
    </source>
</reference>
<comment type="caution">
    <text evidence="3">The sequence shown here is derived from an EMBL/GenBank/DDBJ whole genome shotgun (WGS) entry which is preliminary data.</text>
</comment>
<keyword evidence="2" id="KW-1133">Transmembrane helix</keyword>
<organism evidence="3 4">
    <name type="scientific">Molossus molossus</name>
    <name type="common">Pallas' mastiff bat</name>
    <name type="synonym">Vespertilio molossus</name>
    <dbReference type="NCBI Taxonomy" id="27622"/>
    <lineage>
        <taxon>Eukaryota</taxon>
        <taxon>Metazoa</taxon>
        <taxon>Chordata</taxon>
        <taxon>Craniata</taxon>
        <taxon>Vertebrata</taxon>
        <taxon>Euteleostomi</taxon>
        <taxon>Mammalia</taxon>
        <taxon>Eutheria</taxon>
        <taxon>Laurasiatheria</taxon>
        <taxon>Chiroptera</taxon>
        <taxon>Yangochiroptera</taxon>
        <taxon>Molossidae</taxon>
        <taxon>Molossus</taxon>
    </lineage>
</organism>
<evidence type="ECO:0000256" key="1">
    <source>
        <dbReference type="SAM" id="MobiDB-lite"/>
    </source>
</evidence>
<gene>
    <name evidence="3" type="ORF">HJG59_011513</name>
</gene>
<feature type="compositionally biased region" description="Polar residues" evidence="1">
    <location>
        <begin position="1"/>
        <end position="24"/>
    </location>
</feature>